<dbReference type="Gramene" id="AUR62030620-RA">
    <property type="protein sequence ID" value="AUR62030620-RA:cds"/>
    <property type="gene ID" value="AUR62030620"/>
</dbReference>
<dbReference type="PANTHER" id="PTHR22999">
    <property type="entry name" value="PX SERINE/THREONINE KINASE PXK"/>
    <property type="match status" value="1"/>
</dbReference>
<feature type="region of interest" description="Disordered" evidence="3">
    <location>
        <begin position="432"/>
        <end position="477"/>
    </location>
</feature>
<dbReference type="InterPro" id="IPR051837">
    <property type="entry name" value="SortingNexin/PXDomain-PKLike"/>
</dbReference>
<accession>A0A803MJN7</accession>
<dbReference type="PANTHER" id="PTHR22999:SF28">
    <property type="entry name" value="PHOX (PX) DOMAIN-CONTAINING PROTEIN"/>
    <property type="match status" value="1"/>
</dbReference>
<feature type="compositionally biased region" description="Basic and acidic residues" evidence="3">
    <location>
        <begin position="857"/>
        <end position="872"/>
    </location>
</feature>
<dbReference type="InterPro" id="IPR036871">
    <property type="entry name" value="PX_dom_sf"/>
</dbReference>
<evidence type="ECO:0000313" key="7">
    <source>
        <dbReference type="EnsemblPlants" id="AUR62030620-RA:cds"/>
    </source>
</evidence>
<dbReference type="RefSeq" id="XP_021737939.1">
    <property type="nucleotide sequence ID" value="XM_021882247.1"/>
</dbReference>
<evidence type="ECO:0000256" key="1">
    <source>
        <dbReference type="ARBA" id="ARBA00004496"/>
    </source>
</evidence>
<evidence type="ECO:0000313" key="8">
    <source>
        <dbReference type="Proteomes" id="UP000596660"/>
    </source>
</evidence>
<dbReference type="AlphaFoldDB" id="A0A803MJN7"/>
<evidence type="ECO:0000259" key="5">
    <source>
        <dbReference type="PROSITE" id="PS50195"/>
    </source>
</evidence>
<dbReference type="OMA" id="ENFDNHS"/>
<feature type="compositionally biased region" description="Basic and acidic residues" evidence="3">
    <location>
        <begin position="606"/>
        <end position="618"/>
    </location>
</feature>
<dbReference type="PROSITE" id="PS50195">
    <property type="entry name" value="PX"/>
    <property type="match status" value="1"/>
</dbReference>
<dbReference type="SMART" id="SM00312">
    <property type="entry name" value="PX"/>
    <property type="match status" value="1"/>
</dbReference>
<dbReference type="PROSITE" id="PS51207">
    <property type="entry name" value="PXA"/>
    <property type="match status" value="1"/>
</dbReference>
<sequence length="1093" mass="123233">MSSQSQRRLVTTRDLVEEAKKRIVILSICVVGLSYLMSLTSTSVWVNLPAAAVLVIIFRYFSLDFESRRKEAAYNNRNTEKSTIQEKLLDVPKTAVKKDQWRGKVNSLPVEDAIDQFTRHIVSEWVTDLWYSKLTPDRDGPEELVQLMNGVLGEIAYRMKHINLIDLLMRDVIHLICKHLELFRVCQAKIKKNLASLSLNQRDIELKLVMAAEDKLHPLLFSTESEHKVLQHIMDGLLSLTFKPEDLQCSFFRYVSRELLACAVFRPVLNLANPRFINERIEQVISARKKNGEAASTNNSSLSKQNGGTSDHFSPFPDPSVSGVELVQLKSSQSTKSMDKLDREKVHSEDASKDPLLLVDTRSTRSWSSLPLGSTVAAGNHIDRSSSGGEWGDMLDYFSRKKKQALAPEHFENMWSKGRDYNDKDTQTVNHVHPESSIRRSDAVNSSKAIAKQKESGRNSASAERGIILPGSSMRPQSETMYIHADSNMLTPPPLTSDEDDEHNMSLDETDMLSSSQSSSGDEENRVTGLDSPTTKVWDGRTNRSSGVSHIRHPLEGLEGKKGKGRRQHQKLHRQQSGRKRSRLGSQKVPLWQEVERSSFLPGDGQDVHPLKPNVKDDDSSDDYDMEIMGRLQSGTTASSSASLLPGSFTSSVSSPQTAFLGDTFFKLRCEVLGANIVTSSSKTFAVYSISVIDAERNSWSIKRRYRHFEELHRRLKEYPEYNLHLPPKHFLSTGLDVLVIQERCKLLDQYLKKLMQLPTISGSIDVWDFLSIDSQTYTFSSAFSIVETLSVKPHENSASMSCLGGPKVSHLQPRSNHAESDNKDQLPRKKPVKEFGKPVESSGGDSDNRIQNIGRKGNEGDERQNIGREGDMSDDPTIPMEWVPPNLSVPILDLVDTVFQLQEGAWIRRKAFWVAKQVLQLGMGDALDDWLVEKIQRLRRGSVIASGIRRVEQILWPDGIFITKHPNRQRPPATDSPSQNSSHGQLPDRMSSPKAENFGNAELQEEEADRRAKFVYELMIDNAPAAVVSIVGRKEYEQCAKDLYYFLQSSVCLKQLVVDLLQLVLLYAFPELDHVFKPLHEEKHKFGEFKAA</sequence>
<dbReference type="SMART" id="SM00313">
    <property type="entry name" value="PXA"/>
    <property type="match status" value="1"/>
</dbReference>
<reference evidence="7" key="2">
    <citation type="submission" date="2021-03" db="UniProtKB">
        <authorList>
            <consortium name="EnsemblPlants"/>
        </authorList>
    </citation>
    <scope>IDENTIFICATION</scope>
</reference>
<keyword evidence="4" id="KW-0472">Membrane</keyword>
<dbReference type="GeneID" id="110704463"/>
<feature type="compositionally biased region" description="Basic and acidic residues" evidence="3">
    <location>
        <begin position="432"/>
        <end position="442"/>
    </location>
</feature>
<dbReference type="Gene3D" id="3.30.1520.10">
    <property type="entry name" value="Phox-like domain"/>
    <property type="match status" value="1"/>
</dbReference>
<gene>
    <name evidence="7" type="primary">LOC110704463</name>
</gene>
<dbReference type="InterPro" id="IPR001683">
    <property type="entry name" value="PX_dom"/>
</dbReference>
<dbReference type="Pfam" id="PF02194">
    <property type="entry name" value="PXA"/>
    <property type="match status" value="1"/>
</dbReference>
<feature type="compositionally biased region" description="Polar residues" evidence="3">
    <location>
        <begin position="294"/>
        <end position="312"/>
    </location>
</feature>
<feature type="region of interest" description="Disordered" evidence="3">
    <location>
        <begin position="797"/>
        <end position="880"/>
    </location>
</feature>
<keyword evidence="8" id="KW-1185">Reference proteome</keyword>
<keyword evidence="4" id="KW-0812">Transmembrane</keyword>
<dbReference type="InterPro" id="IPR013937">
    <property type="entry name" value="Sorting_nexin_C"/>
</dbReference>
<dbReference type="GO" id="GO:0005768">
    <property type="term" value="C:endosome"/>
    <property type="evidence" value="ECO:0007669"/>
    <property type="project" value="UniProtKB-ARBA"/>
</dbReference>
<dbReference type="SUPFAM" id="SSF64268">
    <property type="entry name" value="PX domain"/>
    <property type="match status" value="1"/>
</dbReference>
<name>A0A803MJN7_CHEQI</name>
<dbReference type="Proteomes" id="UP000596660">
    <property type="component" value="Unplaced"/>
</dbReference>
<keyword evidence="4" id="KW-1133">Transmembrane helix</keyword>
<proteinExistence type="predicted"/>
<evidence type="ECO:0000256" key="4">
    <source>
        <dbReference type="SAM" id="Phobius"/>
    </source>
</evidence>
<reference evidence="7" key="1">
    <citation type="journal article" date="2017" name="Nature">
        <title>The genome of Chenopodium quinoa.</title>
        <authorList>
            <person name="Jarvis D.E."/>
            <person name="Ho Y.S."/>
            <person name="Lightfoot D.J."/>
            <person name="Schmoeckel S.M."/>
            <person name="Li B."/>
            <person name="Borm T.J.A."/>
            <person name="Ohyanagi H."/>
            <person name="Mineta K."/>
            <person name="Michell C.T."/>
            <person name="Saber N."/>
            <person name="Kharbatia N.M."/>
            <person name="Rupper R.R."/>
            <person name="Sharp A.R."/>
            <person name="Dally N."/>
            <person name="Boughton B.A."/>
            <person name="Woo Y.H."/>
            <person name="Gao G."/>
            <person name="Schijlen E.G.W.M."/>
            <person name="Guo X."/>
            <person name="Momin A.A."/>
            <person name="Negrao S."/>
            <person name="Al-Babili S."/>
            <person name="Gehring C."/>
            <person name="Roessner U."/>
            <person name="Jung C."/>
            <person name="Murphy K."/>
            <person name="Arold S.T."/>
            <person name="Gojobori T."/>
            <person name="van der Linden C.G."/>
            <person name="van Loo E.N."/>
            <person name="Jellen E.N."/>
            <person name="Maughan P.J."/>
            <person name="Tester M."/>
        </authorList>
    </citation>
    <scope>NUCLEOTIDE SEQUENCE [LARGE SCALE GENOMIC DNA]</scope>
    <source>
        <strain evidence="7">cv. PI 614886</strain>
    </source>
</reference>
<evidence type="ECO:0000256" key="2">
    <source>
        <dbReference type="ARBA" id="ARBA00022490"/>
    </source>
</evidence>
<dbReference type="Pfam" id="PF00787">
    <property type="entry name" value="PX"/>
    <property type="match status" value="1"/>
</dbReference>
<feature type="domain" description="PX" evidence="5">
    <location>
        <begin position="666"/>
        <end position="778"/>
    </location>
</feature>
<feature type="compositionally biased region" description="Basic and acidic residues" evidence="3">
    <location>
        <begin position="817"/>
        <end position="838"/>
    </location>
</feature>
<dbReference type="EnsemblPlants" id="AUR62030620-RA">
    <property type="protein sequence ID" value="AUR62030620-RA:cds"/>
    <property type="gene ID" value="AUR62030620"/>
</dbReference>
<feature type="domain" description="PXA" evidence="6">
    <location>
        <begin position="107"/>
        <end position="289"/>
    </location>
</feature>
<dbReference type="OrthoDB" id="120967at2759"/>
<dbReference type="KEGG" id="cqi:110704463"/>
<keyword evidence="2" id="KW-0963">Cytoplasm</keyword>
<protein>
    <submittedName>
        <fullName evidence="7">Uncharacterized protein</fullName>
    </submittedName>
</protein>
<feature type="transmembrane region" description="Helical" evidence="4">
    <location>
        <begin position="21"/>
        <end position="38"/>
    </location>
</feature>
<feature type="region of interest" description="Disordered" evidence="3">
    <location>
        <begin position="509"/>
        <end position="620"/>
    </location>
</feature>
<feature type="region of interest" description="Disordered" evidence="3">
    <location>
        <begin position="292"/>
        <end position="315"/>
    </location>
</feature>
<feature type="compositionally biased region" description="Basic and acidic residues" evidence="3">
    <location>
        <begin position="553"/>
        <end position="562"/>
    </location>
</feature>
<dbReference type="GO" id="GO:0016020">
    <property type="term" value="C:membrane"/>
    <property type="evidence" value="ECO:0007669"/>
    <property type="project" value="UniProtKB-ARBA"/>
</dbReference>
<organism evidence="7 8">
    <name type="scientific">Chenopodium quinoa</name>
    <name type="common">Quinoa</name>
    <dbReference type="NCBI Taxonomy" id="63459"/>
    <lineage>
        <taxon>Eukaryota</taxon>
        <taxon>Viridiplantae</taxon>
        <taxon>Streptophyta</taxon>
        <taxon>Embryophyta</taxon>
        <taxon>Tracheophyta</taxon>
        <taxon>Spermatophyta</taxon>
        <taxon>Magnoliopsida</taxon>
        <taxon>eudicotyledons</taxon>
        <taxon>Gunneridae</taxon>
        <taxon>Pentapetalae</taxon>
        <taxon>Caryophyllales</taxon>
        <taxon>Chenopodiaceae</taxon>
        <taxon>Chenopodioideae</taxon>
        <taxon>Atripliceae</taxon>
        <taxon>Chenopodium</taxon>
    </lineage>
</organism>
<dbReference type="InterPro" id="IPR003114">
    <property type="entry name" value="Phox_assoc"/>
</dbReference>
<dbReference type="GO" id="GO:0035091">
    <property type="term" value="F:phosphatidylinositol binding"/>
    <property type="evidence" value="ECO:0007669"/>
    <property type="project" value="InterPro"/>
</dbReference>
<evidence type="ECO:0000259" key="6">
    <source>
        <dbReference type="PROSITE" id="PS51207"/>
    </source>
</evidence>
<feature type="compositionally biased region" description="Basic residues" evidence="3">
    <location>
        <begin position="563"/>
        <end position="583"/>
    </location>
</feature>
<feature type="compositionally biased region" description="Polar residues" evidence="3">
    <location>
        <begin position="976"/>
        <end position="985"/>
    </location>
</feature>
<comment type="subcellular location">
    <subcellularLocation>
        <location evidence="1">Cytoplasm</location>
    </subcellularLocation>
</comment>
<feature type="region of interest" description="Disordered" evidence="3">
    <location>
        <begin position="967"/>
        <end position="1006"/>
    </location>
</feature>
<dbReference type="Pfam" id="PF08628">
    <property type="entry name" value="Nexin_C"/>
    <property type="match status" value="1"/>
</dbReference>
<evidence type="ECO:0000256" key="3">
    <source>
        <dbReference type="SAM" id="MobiDB-lite"/>
    </source>
</evidence>